<feature type="domain" description="Major capsid protein C-terminal" evidence="7">
    <location>
        <begin position="263"/>
        <end position="460"/>
    </location>
</feature>
<keyword evidence="4" id="KW-0167">Capsid protein</keyword>
<evidence type="ECO:0000256" key="3">
    <source>
        <dbReference type="ARBA" id="ARBA00014893"/>
    </source>
</evidence>
<keyword evidence="6" id="KW-0426">Late protein</keyword>
<sequence>MSINVPATYMPTAYVDLATIKGSPLEEDYMYSLHQSTTYFMREIRKCTPFTQIPAIHSIHSGQPAFGETFSVVVSRTGDYLTNSWLRVTIPEVTLLDTNPHGANGRIRWTRNLMHNLIEDVCIYFVEIPTQRFDNFFLDFWSAFTVSASKRAGYEAMIGNIDDLIRPHPPNQPLRSKTLNLPLPFFFSRDTGIALPMGALLYTETKITFKLRDWQQLLILENGTPEANRPNGGIPAVGTSIARAPVLQNVTVWGNFVLTDPVERMHMGSCERDLLIEQVKNAPKQTYEPVSNPNKNFDIRFSHAIKALFFGVRNTTYPNVWSNWTTASPVINNRQIQFEPIGAADPISDVTLTYESSARLQNVGADFFSQIQPYYHAPAIPESIGYHLYSYALNIISVDPNGSTNFGRLNNISIVPNASEQAKQAFQGAGEAGSGMDHPQRFELIVIALSQNILNIKGGTVAYPVM</sequence>
<dbReference type="InterPro" id="IPR016112">
    <property type="entry name" value="VP_dsDNA_II"/>
</dbReference>
<evidence type="ECO:0000256" key="4">
    <source>
        <dbReference type="ARBA" id="ARBA00022561"/>
    </source>
</evidence>
<accession>A0AAU7SSF2</accession>
<evidence type="ECO:0000256" key="5">
    <source>
        <dbReference type="ARBA" id="ARBA00022844"/>
    </source>
</evidence>
<feature type="domain" description="Major capsid protein N-terminal" evidence="8">
    <location>
        <begin position="38"/>
        <end position="258"/>
    </location>
</feature>
<dbReference type="GO" id="GO:0005198">
    <property type="term" value="F:structural molecule activity"/>
    <property type="evidence" value="ECO:0007669"/>
    <property type="project" value="InterPro"/>
</dbReference>
<dbReference type="GO" id="GO:0019028">
    <property type="term" value="C:viral capsid"/>
    <property type="evidence" value="ECO:0007669"/>
    <property type="project" value="UniProtKB-KW"/>
</dbReference>
<proteinExistence type="inferred from homology"/>
<evidence type="ECO:0000256" key="6">
    <source>
        <dbReference type="ARBA" id="ARBA00022921"/>
    </source>
</evidence>
<keyword evidence="5" id="KW-0946">Virion</keyword>
<comment type="subcellular location">
    <subcellularLocation>
        <location evidence="1">Virion</location>
    </subcellularLocation>
</comment>
<evidence type="ECO:0000313" key="9">
    <source>
        <dbReference type="EMBL" id="XBU06247.1"/>
    </source>
</evidence>
<evidence type="ECO:0000259" key="8">
    <source>
        <dbReference type="Pfam" id="PF16903"/>
    </source>
</evidence>
<dbReference type="InterPro" id="IPR007542">
    <property type="entry name" value="MCP_C"/>
</dbReference>
<dbReference type="SUPFAM" id="SSF49749">
    <property type="entry name" value="Group II dsDNA viruses VP"/>
    <property type="match status" value="2"/>
</dbReference>
<dbReference type="Gene3D" id="2.70.9.20">
    <property type="entry name" value="Major capsid protein Vp54"/>
    <property type="match status" value="1"/>
</dbReference>
<dbReference type="InterPro" id="IPR038519">
    <property type="entry name" value="MCP_C_sf"/>
</dbReference>
<organism evidence="9">
    <name type="scientific">Heteronotia binoei irido-like virus</name>
    <dbReference type="NCBI Taxonomy" id="3141948"/>
    <lineage>
        <taxon>Viruses</taxon>
        <taxon>Varidnaviria</taxon>
        <taxon>Bamfordvirae</taxon>
        <taxon>Nucleocytoviricota</taxon>
        <taxon>Megaviricetes</taxon>
        <taxon>Pimascovirales</taxon>
        <taxon>Pimascovirales incertae sedis</taxon>
        <taxon>Iridoviridae</taxon>
    </lineage>
</organism>
<dbReference type="EMBL" id="PP711193">
    <property type="protein sequence ID" value="XBU06247.1"/>
    <property type="molecule type" value="Genomic_DNA"/>
</dbReference>
<protein>
    <recommendedName>
        <fullName evidence="3">Major capsid protein</fullName>
    </recommendedName>
</protein>
<name>A0AAU7SSF2_9VIRU</name>
<evidence type="ECO:0000256" key="1">
    <source>
        <dbReference type="ARBA" id="ARBA00004328"/>
    </source>
</evidence>
<dbReference type="InterPro" id="IPR031654">
    <property type="entry name" value="Capsid_N"/>
</dbReference>
<evidence type="ECO:0000259" key="7">
    <source>
        <dbReference type="Pfam" id="PF04451"/>
    </source>
</evidence>
<dbReference type="Pfam" id="PF16903">
    <property type="entry name" value="Capsid_N"/>
    <property type="match status" value="1"/>
</dbReference>
<reference evidence="9" key="2">
    <citation type="submission" date="2024-03" db="EMBL/GenBank/DDBJ databases">
        <authorList>
            <person name="Mahar J.E."/>
            <person name="Wille M."/>
            <person name="Harvey E."/>
            <person name="Moritz C.C."/>
            <person name="Holmes E.C."/>
        </authorList>
    </citation>
    <scope>NUCLEOTIDE SEQUENCE</scope>
    <source>
        <strain evidence="9">Hbin-M_C35</strain>
    </source>
</reference>
<evidence type="ECO:0000256" key="2">
    <source>
        <dbReference type="ARBA" id="ARBA00009231"/>
    </source>
</evidence>
<dbReference type="Gene3D" id="2.70.9.10">
    <property type="entry name" value="Adenovirus Type 2 Hexon, domain 4"/>
    <property type="match status" value="1"/>
</dbReference>
<reference evidence="9" key="1">
    <citation type="journal article" date="2024" name="Virus Evol.">
        <title>The diverse liver viromes of Australian geckos and skinks are dominated by hepaciviruses and picornaviruses and reflect host taxonomy and habitat.</title>
        <authorList>
            <person name="Mahar J.E."/>
            <person name="Wille M."/>
            <person name="Harvey E."/>
            <person name="Moritz C.C."/>
            <person name="Holmes E.C."/>
        </authorList>
    </citation>
    <scope>NUCLEOTIDE SEQUENCE</scope>
    <source>
        <strain evidence="9">Hbin-M_C35</strain>
    </source>
</reference>
<dbReference type="Pfam" id="PF04451">
    <property type="entry name" value="Capsid_NCLDV"/>
    <property type="match status" value="1"/>
</dbReference>
<comment type="similarity">
    <text evidence="2">Belongs to the NCLDV major capsid protein family.</text>
</comment>